<dbReference type="Gene3D" id="2.20.20.110">
    <property type="entry name" value="Rad4, beta-hairpin domain BHD1"/>
    <property type="match status" value="1"/>
</dbReference>
<feature type="compositionally biased region" description="Polar residues" evidence="6">
    <location>
        <begin position="325"/>
        <end position="334"/>
    </location>
</feature>
<dbReference type="InterPro" id="IPR018327">
    <property type="entry name" value="BHD_2"/>
</dbReference>
<dbReference type="InterPro" id="IPR018326">
    <property type="entry name" value="Rad4_beta-hairpin_dom1"/>
</dbReference>
<reference evidence="10 11" key="1">
    <citation type="submission" date="2015-03" db="EMBL/GenBank/DDBJ databases">
        <title>RNA-seq based gene annotation and comparative genomics of four Zymoseptoria species reveal species-specific pathogenicity related genes and transposable element activity.</title>
        <authorList>
            <person name="Grandaubert J."/>
            <person name="Bhattacharyya A."/>
            <person name="Stukenbrock E.H."/>
        </authorList>
    </citation>
    <scope>NUCLEOTIDE SEQUENCE [LARGE SCALE GENOMIC DNA]</scope>
    <source>
        <strain evidence="10 11">Zb18110</strain>
    </source>
</reference>
<dbReference type="InterPro" id="IPR038765">
    <property type="entry name" value="Papain-like_cys_pep_sf"/>
</dbReference>
<evidence type="ECO:0000256" key="1">
    <source>
        <dbReference type="ARBA" id="ARBA00004123"/>
    </source>
</evidence>
<dbReference type="GO" id="GO:0000111">
    <property type="term" value="C:nucleotide-excision repair factor 2 complex"/>
    <property type="evidence" value="ECO:0007669"/>
    <property type="project" value="TreeGrafter"/>
</dbReference>
<evidence type="ECO:0000256" key="2">
    <source>
        <dbReference type="ARBA" id="ARBA00009525"/>
    </source>
</evidence>
<dbReference type="Pfam" id="PF03835">
    <property type="entry name" value="Rad4"/>
    <property type="match status" value="1"/>
</dbReference>
<evidence type="ECO:0000259" key="8">
    <source>
        <dbReference type="SMART" id="SM01031"/>
    </source>
</evidence>
<dbReference type="PANTHER" id="PTHR12135:SF0">
    <property type="entry name" value="DNA REPAIR PROTEIN COMPLEMENTING XP-C CELLS"/>
    <property type="match status" value="1"/>
</dbReference>
<dbReference type="Gene3D" id="3.30.70.2460">
    <property type="entry name" value="Rad4, beta-hairpin domain BHD3"/>
    <property type="match status" value="1"/>
</dbReference>
<dbReference type="InterPro" id="IPR036985">
    <property type="entry name" value="Transglutaminase-like_sf"/>
</dbReference>
<dbReference type="SMART" id="SM01031">
    <property type="entry name" value="BHD_2"/>
    <property type="match status" value="1"/>
</dbReference>
<evidence type="ECO:0000256" key="3">
    <source>
        <dbReference type="ARBA" id="ARBA00022763"/>
    </source>
</evidence>
<protein>
    <recommendedName>
        <fullName evidence="12">Rad4-domain-containing protein</fullName>
    </recommendedName>
</protein>
<feature type="region of interest" description="Disordered" evidence="6">
    <location>
        <begin position="575"/>
        <end position="621"/>
    </location>
</feature>
<evidence type="ECO:0000256" key="6">
    <source>
        <dbReference type="SAM" id="MobiDB-lite"/>
    </source>
</evidence>
<feature type="region of interest" description="Disordered" evidence="6">
    <location>
        <begin position="1"/>
        <end position="30"/>
    </location>
</feature>
<feature type="compositionally biased region" description="Acidic residues" evidence="6">
    <location>
        <begin position="1016"/>
        <end position="1029"/>
    </location>
</feature>
<dbReference type="Pfam" id="PF10404">
    <property type="entry name" value="BHD_2"/>
    <property type="match status" value="1"/>
</dbReference>
<feature type="compositionally biased region" description="Low complexity" evidence="6">
    <location>
        <begin position="958"/>
        <end position="974"/>
    </location>
</feature>
<feature type="region of interest" description="Disordered" evidence="6">
    <location>
        <begin position="44"/>
        <end position="150"/>
    </location>
</feature>
<dbReference type="AlphaFoldDB" id="A0A0F4GTI6"/>
<dbReference type="GO" id="GO:0005737">
    <property type="term" value="C:cytoplasm"/>
    <property type="evidence" value="ECO:0007669"/>
    <property type="project" value="TreeGrafter"/>
</dbReference>
<evidence type="ECO:0000256" key="5">
    <source>
        <dbReference type="ARBA" id="ARBA00023242"/>
    </source>
</evidence>
<feature type="domain" description="Rad4 beta-hairpin" evidence="8">
    <location>
        <begin position="557"/>
        <end position="618"/>
    </location>
</feature>
<dbReference type="SMART" id="SM01030">
    <property type="entry name" value="BHD_1"/>
    <property type="match status" value="1"/>
</dbReference>
<gene>
    <name evidence="10" type="ORF">TI39_contig315g00012</name>
</gene>
<dbReference type="InterPro" id="IPR004583">
    <property type="entry name" value="DNA_repair_Rad4"/>
</dbReference>
<feature type="region of interest" description="Disordered" evidence="6">
    <location>
        <begin position="740"/>
        <end position="1029"/>
    </location>
</feature>
<feature type="compositionally biased region" description="Acidic residues" evidence="6">
    <location>
        <begin position="940"/>
        <end position="950"/>
    </location>
</feature>
<dbReference type="InterPro" id="IPR018328">
    <property type="entry name" value="Rad4_beta-hairpin_dom3"/>
</dbReference>
<evidence type="ECO:0000313" key="11">
    <source>
        <dbReference type="Proteomes" id="UP000033647"/>
    </source>
</evidence>
<comment type="subcellular location">
    <subcellularLocation>
        <location evidence="1">Nucleus</location>
    </subcellularLocation>
</comment>
<dbReference type="InterPro" id="IPR042488">
    <property type="entry name" value="Rad4_BHD3_sf"/>
</dbReference>
<dbReference type="SMART" id="SM01032">
    <property type="entry name" value="BHD_3"/>
    <property type="match status" value="1"/>
</dbReference>
<dbReference type="Proteomes" id="UP000033647">
    <property type="component" value="Unassembled WGS sequence"/>
</dbReference>
<comment type="caution">
    <text evidence="10">The sequence shown here is derived from an EMBL/GenBank/DDBJ whole genome shotgun (WGS) entry which is preliminary data.</text>
</comment>
<proteinExistence type="inferred from homology"/>
<dbReference type="Gene3D" id="3.30.60.290">
    <property type="entry name" value="Rad4, beta-hairpin domain BHD2"/>
    <property type="match status" value="1"/>
</dbReference>
<evidence type="ECO:0000256" key="4">
    <source>
        <dbReference type="ARBA" id="ARBA00023204"/>
    </source>
</evidence>
<feature type="region of interest" description="Disordered" evidence="6">
    <location>
        <begin position="325"/>
        <end position="370"/>
    </location>
</feature>
<dbReference type="OrthoDB" id="300780at2759"/>
<dbReference type="SUPFAM" id="SSF54001">
    <property type="entry name" value="Cysteine proteinases"/>
    <property type="match status" value="1"/>
</dbReference>
<evidence type="ECO:0008006" key="12">
    <source>
        <dbReference type="Google" id="ProtNLM"/>
    </source>
</evidence>
<evidence type="ECO:0000313" key="10">
    <source>
        <dbReference type="EMBL" id="KJY00722.1"/>
    </source>
</evidence>
<name>A0A0F4GTI6_9PEZI</name>
<dbReference type="InterPro" id="IPR018325">
    <property type="entry name" value="Rad4/PNGase_transGLS-fold"/>
</dbReference>
<dbReference type="GO" id="GO:0071942">
    <property type="term" value="C:XPC complex"/>
    <property type="evidence" value="ECO:0007669"/>
    <property type="project" value="TreeGrafter"/>
</dbReference>
<dbReference type="EMBL" id="LAFY01000307">
    <property type="protein sequence ID" value="KJY00722.1"/>
    <property type="molecule type" value="Genomic_DNA"/>
</dbReference>
<feature type="compositionally biased region" description="Basic and acidic residues" evidence="6">
    <location>
        <begin position="1006"/>
        <end position="1015"/>
    </location>
</feature>
<dbReference type="STRING" id="1047168.A0A0F4GTI6"/>
<keyword evidence="3" id="KW-0227">DNA damage</keyword>
<organism evidence="10 11">
    <name type="scientific">Zymoseptoria brevis</name>
    <dbReference type="NCBI Taxonomy" id="1047168"/>
    <lineage>
        <taxon>Eukaryota</taxon>
        <taxon>Fungi</taxon>
        <taxon>Dikarya</taxon>
        <taxon>Ascomycota</taxon>
        <taxon>Pezizomycotina</taxon>
        <taxon>Dothideomycetes</taxon>
        <taxon>Dothideomycetidae</taxon>
        <taxon>Mycosphaerellales</taxon>
        <taxon>Mycosphaerellaceae</taxon>
        <taxon>Zymoseptoria</taxon>
    </lineage>
</organism>
<dbReference type="GO" id="GO:0003684">
    <property type="term" value="F:damaged DNA binding"/>
    <property type="evidence" value="ECO:0007669"/>
    <property type="project" value="InterPro"/>
</dbReference>
<dbReference type="GO" id="GO:0003697">
    <property type="term" value="F:single-stranded DNA binding"/>
    <property type="evidence" value="ECO:0007669"/>
    <property type="project" value="TreeGrafter"/>
</dbReference>
<dbReference type="Pfam" id="PF10403">
    <property type="entry name" value="BHD_1"/>
    <property type="match status" value="1"/>
</dbReference>
<feature type="domain" description="Rad4 beta-hairpin" evidence="9">
    <location>
        <begin position="625"/>
        <end position="699"/>
    </location>
</feature>
<dbReference type="GO" id="GO:0006289">
    <property type="term" value="P:nucleotide-excision repair"/>
    <property type="evidence" value="ECO:0007669"/>
    <property type="project" value="InterPro"/>
</dbReference>
<dbReference type="Gene3D" id="3.90.260.10">
    <property type="entry name" value="Transglutaminase-like"/>
    <property type="match status" value="1"/>
</dbReference>
<feature type="compositionally biased region" description="Basic and acidic residues" evidence="6">
    <location>
        <begin position="78"/>
        <end position="92"/>
    </location>
</feature>
<evidence type="ECO:0000259" key="9">
    <source>
        <dbReference type="SMART" id="SM01032"/>
    </source>
</evidence>
<accession>A0A0F4GTI6</accession>
<keyword evidence="5" id="KW-0539">Nucleus</keyword>
<evidence type="ECO:0000259" key="7">
    <source>
        <dbReference type="SMART" id="SM01030"/>
    </source>
</evidence>
<dbReference type="GO" id="GO:0006298">
    <property type="term" value="P:mismatch repair"/>
    <property type="evidence" value="ECO:0007669"/>
    <property type="project" value="TreeGrafter"/>
</dbReference>
<dbReference type="Pfam" id="PF10405">
    <property type="entry name" value="BHD_3"/>
    <property type="match status" value="1"/>
</dbReference>
<dbReference type="PANTHER" id="PTHR12135">
    <property type="entry name" value="DNA REPAIR PROTEIN XP-C / RAD4"/>
    <property type="match status" value="1"/>
</dbReference>
<feature type="compositionally biased region" description="Polar residues" evidence="6">
    <location>
        <begin position="601"/>
        <end position="614"/>
    </location>
</feature>
<comment type="similarity">
    <text evidence="2">Belongs to the XPC family.</text>
</comment>
<feature type="domain" description="Rad4 beta-hairpin" evidence="7">
    <location>
        <begin position="497"/>
        <end position="555"/>
    </location>
</feature>
<feature type="compositionally biased region" description="Acidic residues" evidence="6">
    <location>
        <begin position="95"/>
        <end position="113"/>
    </location>
</feature>
<keyword evidence="4" id="KW-0234">DNA repair</keyword>
<sequence length="1029" mass="113459">MAPSRGKGKDRARATTARRSARFRGGHSDIPDVFQSMLAEADVESFPDDVSPPTKRRRIAQERSLKQAPKPATNEVVSKPRSEASHAEHPQTVEDSSESEVSDFQFEDVDLDQAEEHSSSSEADGIEDLAISIKPEDISQRSRQTNRRKPATFAEKAQRLIVHKLHVLCLLEHIKYLNAWCNNAVVQRHLRPLLTSKTISYLNPKAEFSQFQRNRSFVDGLQQAIDSFTAEFRVTAQGLSKPHWIVEEDADFLGEYAEPMDRADFTRAAKAMEGSQDTGNQLFCALLRAVGVQTRLVCSLQPLPFGSVPKGATPRKPVRQRVFATASNTDQSASDAEDSALNGSGSRGKIPSVRRRLGRPAFASKSDAAPVTKREKPVQKLSYPVYWVEAFNKAQQKWLPVDPIVTHTVNKAFKLEPPSSYDLNQLVYAIAVEDSGVARDVTKRYAKAYNAKTRRFRVESSHEGAKWFKKAMRIFRRRGGLLDRDQVEDAELAQKEAREGMPANVLDFKDHPYYALERHLKRNEVIYPMREVGKVNAGTAAKPRMESVYRRQDLLSCKSADKWYRCGREVKEGEQPLKHVAARSRRQRSVDDDDPDGDGPASTTALYAPHQTQLYVPPPVERGRVPRNAYGNLDIYVPSMIPYGGAHVRHRLAKDAARLLKVDYAEAVTGFQFKGRHGTAIVEGIIVAQQFADAVQAVIDGFEDAQVEEESRARSLVALRQWKRFLVGLRIAERVSAYGDGKNDDEKELDDVNVGGVMDDPDIQPGGFFPGATEEDVLPTAGQFSMGELNAKPKAARQKRRVVDEDSEDDGSLVTDHNTEPTGYGEGSARHTSEHDDDQGGGFFAEHTGNQDIGGGFLPDADGSKQEDEFASAEVIGPVEDEDGQGGGVIIDSNDEQRSAGGFLPDADVDYQKSSHSTNAKFDHAFEDDQGGGFLVKEDADADGVNDNDVSETLKGLSSASSSRTAPPASSPRPAQKRHDVQVTLNGNNNDEAMDATADEAAVSRSDADSLPSRDSEDDGLEPDWLESD</sequence>
<keyword evidence="11" id="KW-1185">Reference proteome</keyword>